<comment type="caution">
    <text evidence="2">The sequence shown here is derived from an EMBL/GenBank/DDBJ whole genome shotgun (WGS) entry which is preliminary data.</text>
</comment>
<dbReference type="Gene3D" id="1.10.510.10">
    <property type="entry name" value="Transferase(Phosphotransferase) domain 1"/>
    <property type="match status" value="1"/>
</dbReference>
<dbReference type="GO" id="GO:0005524">
    <property type="term" value="F:ATP binding"/>
    <property type="evidence" value="ECO:0007669"/>
    <property type="project" value="InterPro"/>
</dbReference>
<evidence type="ECO:0000313" key="2">
    <source>
        <dbReference type="EMBL" id="EDM27430.1"/>
    </source>
</evidence>
<dbReference type="Proteomes" id="UP000004947">
    <property type="component" value="Unassembled WGS sequence"/>
</dbReference>
<dbReference type="InterPro" id="IPR000719">
    <property type="entry name" value="Prot_kinase_dom"/>
</dbReference>
<reference evidence="2 3" key="1">
    <citation type="journal article" date="2010" name="J. Bacteriol.">
        <title>Genome sequence of Lentisphaera araneosa HTCC2155T, the type species of the order Lentisphaerales in the phylum Lentisphaerae.</title>
        <authorList>
            <person name="Thrash J.C."/>
            <person name="Cho J.C."/>
            <person name="Vergin K.L."/>
            <person name="Morris R.M."/>
            <person name="Giovannoni S.J."/>
        </authorList>
    </citation>
    <scope>NUCLEOTIDE SEQUENCE [LARGE SCALE GENOMIC DNA]</scope>
    <source>
        <strain evidence="2 3">HTCC2155</strain>
    </source>
</reference>
<evidence type="ECO:0000259" key="1">
    <source>
        <dbReference type="PROSITE" id="PS50011"/>
    </source>
</evidence>
<name>A6DLH5_9BACT</name>
<dbReference type="STRING" id="313628.LNTAR_04941"/>
<dbReference type="RefSeq" id="WP_007278735.1">
    <property type="nucleotide sequence ID" value="NZ_ABCK01000009.1"/>
</dbReference>
<dbReference type="InterPro" id="IPR011009">
    <property type="entry name" value="Kinase-like_dom_sf"/>
</dbReference>
<feature type="domain" description="Protein kinase" evidence="1">
    <location>
        <begin position="1"/>
        <end position="341"/>
    </location>
</feature>
<protein>
    <recommendedName>
        <fullName evidence="1">Protein kinase domain-containing protein</fullName>
    </recommendedName>
</protein>
<dbReference type="PANTHER" id="PTHR44305:SF24">
    <property type="entry name" value="TYROSINE-PROTEIN KINASE C03B1.5-RELATED"/>
    <property type="match status" value="1"/>
</dbReference>
<dbReference type="EMBL" id="ABCK01000009">
    <property type="protein sequence ID" value="EDM27430.1"/>
    <property type="molecule type" value="Genomic_DNA"/>
</dbReference>
<dbReference type="GO" id="GO:0004672">
    <property type="term" value="F:protein kinase activity"/>
    <property type="evidence" value="ECO:0007669"/>
    <property type="project" value="InterPro"/>
</dbReference>
<dbReference type="PANTHER" id="PTHR44305">
    <property type="entry name" value="SI:DKEY-192D15.2-RELATED"/>
    <property type="match status" value="1"/>
</dbReference>
<dbReference type="InterPro" id="IPR053083">
    <property type="entry name" value="TF_kinase-domain_protein"/>
</dbReference>
<dbReference type="SUPFAM" id="SSF56112">
    <property type="entry name" value="Protein kinase-like (PK-like)"/>
    <property type="match status" value="1"/>
</dbReference>
<evidence type="ECO:0000313" key="3">
    <source>
        <dbReference type="Proteomes" id="UP000004947"/>
    </source>
</evidence>
<gene>
    <name evidence="2" type="ORF">LNTAR_04941</name>
</gene>
<sequence length="349" mass="39968">MANPQESTVLQDIWKAFEASLHTSDYEPVNTSETARMDGEILAPEPENNEVDSEELVEEEYHANMLCPGCKKTSVFSFKKMFEKVVCAECQASFRVPVNTEEFIFDKHVLGLPNFNIFRAYNKENEFYGDVVIYDQQGNCELDEVVQVVRNFSQLQLSKYVSPHHFQVDDKAYYLTRPQAAYQMQIYLDQNEETSNGQLATILDQTTVLLMSLCKHQVIGEILPSDICLNSEGQVEICDYGLREALFAKLGTHLPYTLLAPEIIAGGQRNEASLVYSLGILAATLLKKEPPFNELDAQLINQERENYIENFQETKLPGFLKLLLKVVPKERPPLMQCRDFFLRLSRQRK</sequence>
<proteinExistence type="predicted"/>
<organism evidence="2 3">
    <name type="scientific">Lentisphaera araneosa HTCC2155</name>
    <dbReference type="NCBI Taxonomy" id="313628"/>
    <lineage>
        <taxon>Bacteria</taxon>
        <taxon>Pseudomonadati</taxon>
        <taxon>Lentisphaerota</taxon>
        <taxon>Lentisphaeria</taxon>
        <taxon>Lentisphaerales</taxon>
        <taxon>Lentisphaeraceae</taxon>
        <taxon>Lentisphaera</taxon>
    </lineage>
</organism>
<dbReference type="Pfam" id="PF00069">
    <property type="entry name" value="Pkinase"/>
    <property type="match status" value="1"/>
</dbReference>
<accession>A6DLH5</accession>
<keyword evidence="3" id="KW-1185">Reference proteome</keyword>
<dbReference type="AlphaFoldDB" id="A6DLH5"/>
<dbReference type="PROSITE" id="PS50011">
    <property type="entry name" value="PROTEIN_KINASE_DOM"/>
    <property type="match status" value="1"/>
</dbReference>